<accession>A0ABT1DX81</accession>
<comment type="caution">
    <text evidence="5">The sequence shown here is derived from an EMBL/GenBank/DDBJ whole genome shotgun (WGS) entry which is preliminary data.</text>
</comment>
<feature type="domain" description="Beta/gamma crystallin 'Greek key'" evidence="4">
    <location>
        <begin position="72"/>
        <end position="113"/>
    </location>
</feature>
<dbReference type="Pfam" id="PF00030">
    <property type="entry name" value="Crystall"/>
    <property type="match status" value="1"/>
</dbReference>
<evidence type="ECO:0000256" key="2">
    <source>
        <dbReference type="ARBA" id="ARBA00022737"/>
    </source>
</evidence>
<dbReference type="InterPro" id="IPR001064">
    <property type="entry name" value="Beta/gamma_crystallin"/>
</dbReference>
<organism evidence="5 6">
    <name type="scientific">Paractinoplanes aksuensis</name>
    <dbReference type="NCBI Taxonomy" id="2939490"/>
    <lineage>
        <taxon>Bacteria</taxon>
        <taxon>Bacillati</taxon>
        <taxon>Actinomycetota</taxon>
        <taxon>Actinomycetes</taxon>
        <taxon>Micromonosporales</taxon>
        <taxon>Micromonosporaceae</taxon>
        <taxon>Paractinoplanes</taxon>
    </lineage>
</organism>
<dbReference type="SUPFAM" id="SSF49695">
    <property type="entry name" value="gamma-Crystallin-like"/>
    <property type="match status" value="1"/>
</dbReference>
<dbReference type="InterPro" id="IPR011024">
    <property type="entry name" value="G_crystallin-like"/>
</dbReference>
<evidence type="ECO:0000256" key="3">
    <source>
        <dbReference type="SAM" id="SignalP"/>
    </source>
</evidence>
<evidence type="ECO:0000313" key="5">
    <source>
        <dbReference type="EMBL" id="MCO8275476.1"/>
    </source>
</evidence>
<gene>
    <name evidence="5" type="ORF">M1L60_33325</name>
</gene>
<evidence type="ECO:0000256" key="1">
    <source>
        <dbReference type="ARBA" id="ARBA00009646"/>
    </source>
</evidence>
<protein>
    <submittedName>
        <fullName evidence="5">Beta/gamma crystallin-related protein</fullName>
    </submittedName>
</protein>
<keyword evidence="6" id="KW-1185">Reference proteome</keyword>
<reference evidence="5 6" key="1">
    <citation type="submission" date="2022-06" db="EMBL/GenBank/DDBJ databases">
        <title>New Species of the Genus Actinoplanes, ActinopZanes ferrugineus.</title>
        <authorList>
            <person name="Ding P."/>
        </authorList>
    </citation>
    <scope>NUCLEOTIDE SEQUENCE [LARGE SCALE GENOMIC DNA]</scope>
    <source>
        <strain evidence="5 6">TRM88003</strain>
    </source>
</reference>
<keyword evidence="3" id="KW-0732">Signal</keyword>
<keyword evidence="2" id="KW-0677">Repeat</keyword>
<proteinExistence type="inferred from homology"/>
<dbReference type="PROSITE" id="PS50915">
    <property type="entry name" value="CRYSTALLIN_BETA_GAMMA"/>
    <property type="match status" value="1"/>
</dbReference>
<comment type="similarity">
    <text evidence="1">Belongs to the beta/gamma-crystallin family.</text>
</comment>
<dbReference type="SMART" id="SM00247">
    <property type="entry name" value="XTALbg"/>
    <property type="match status" value="1"/>
</dbReference>
<feature type="signal peptide" evidence="3">
    <location>
        <begin position="1"/>
        <end position="28"/>
    </location>
</feature>
<dbReference type="RefSeq" id="WP_253241540.1">
    <property type="nucleotide sequence ID" value="NZ_JAMYJR010000038.1"/>
</dbReference>
<dbReference type="Proteomes" id="UP001523369">
    <property type="component" value="Unassembled WGS sequence"/>
</dbReference>
<feature type="chain" id="PRO_5045803031" evidence="3">
    <location>
        <begin position="29"/>
        <end position="113"/>
    </location>
</feature>
<dbReference type="Gene3D" id="2.60.20.10">
    <property type="entry name" value="Crystallins"/>
    <property type="match status" value="1"/>
</dbReference>
<dbReference type="EMBL" id="JAMYJR010000038">
    <property type="protein sequence ID" value="MCO8275476.1"/>
    <property type="molecule type" value="Genomic_DNA"/>
</dbReference>
<name>A0ABT1DX81_9ACTN</name>
<evidence type="ECO:0000313" key="6">
    <source>
        <dbReference type="Proteomes" id="UP001523369"/>
    </source>
</evidence>
<evidence type="ECO:0000259" key="4">
    <source>
        <dbReference type="PROSITE" id="PS50915"/>
    </source>
</evidence>
<sequence>MKKALGRIAAAAVVATVGLAVAPAPASAAGETLFVYVDEAWGGPGYKVTGALPDLAPHNINDKITSLKVQLGCWRLFADANYRGDSISYYTGWVQTNLGYDGLNDRVSSIKPC</sequence>